<keyword evidence="4" id="KW-1003">Cell membrane</keyword>
<dbReference type="PANTHER" id="PTHR44757:SF2">
    <property type="entry name" value="BIOFILM ARCHITECTURE MAINTENANCE PROTEIN MBAA"/>
    <property type="match status" value="1"/>
</dbReference>
<evidence type="ECO:0000256" key="6">
    <source>
        <dbReference type="ARBA" id="ARBA00022692"/>
    </source>
</evidence>
<comment type="subcellular location">
    <subcellularLocation>
        <location evidence="2">Cell membrane</location>
        <topology evidence="2">Multi-pass membrane protein</topology>
    </subcellularLocation>
</comment>
<comment type="cofactor">
    <cofactor evidence="1">
        <name>Mg(2+)</name>
        <dbReference type="ChEBI" id="CHEBI:18420"/>
    </cofactor>
</comment>
<protein>
    <recommendedName>
        <fullName evidence="3">cyclic-guanylate-specific phosphodiesterase</fullName>
        <ecNumber evidence="3">3.1.4.52</ecNumber>
    </recommendedName>
</protein>
<dbReference type="SMART" id="SM01049">
    <property type="entry name" value="Cache_2"/>
    <property type="match status" value="1"/>
</dbReference>
<feature type="transmembrane region" description="Helical" evidence="10">
    <location>
        <begin position="12"/>
        <end position="31"/>
    </location>
</feature>
<evidence type="ECO:0000256" key="1">
    <source>
        <dbReference type="ARBA" id="ARBA00001946"/>
    </source>
</evidence>
<gene>
    <name evidence="13" type="ORF">SAMN02745752_02568</name>
</gene>
<reference evidence="13 14" key="1">
    <citation type="submission" date="2016-11" db="EMBL/GenBank/DDBJ databases">
        <authorList>
            <person name="Jaros S."/>
            <person name="Januszkiewicz K."/>
            <person name="Wedrychowicz H."/>
        </authorList>
    </citation>
    <scope>NUCLEOTIDE SEQUENCE [LARGE SCALE GENOMIC DNA]</scope>
    <source>
        <strain evidence="13 14">DSM 21637</strain>
    </source>
</reference>
<dbReference type="Proteomes" id="UP000182350">
    <property type="component" value="Unassembled WGS sequence"/>
</dbReference>
<keyword evidence="6 10" id="KW-0812">Transmembrane</keyword>
<dbReference type="STRING" id="1122209.SAMN02745752_02568"/>
<evidence type="ECO:0000256" key="5">
    <source>
        <dbReference type="ARBA" id="ARBA00022636"/>
    </source>
</evidence>
<dbReference type="GO" id="GO:0071732">
    <property type="term" value="P:cellular response to nitric oxide"/>
    <property type="evidence" value="ECO:0007669"/>
    <property type="project" value="UniProtKB-ARBA"/>
</dbReference>
<evidence type="ECO:0000256" key="4">
    <source>
        <dbReference type="ARBA" id="ARBA00022475"/>
    </source>
</evidence>
<dbReference type="Pfam" id="PF08269">
    <property type="entry name" value="dCache_2"/>
    <property type="match status" value="1"/>
</dbReference>
<feature type="domain" description="EAL" evidence="11">
    <location>
        <begin position="569"/>
        <end position="823"/>
    </location>
</feature>
<sequence>MPVISPSRLLKLLVVGMLGGVLLMTLGLLTYETLQTHQRVLVQQTQTQQEQLDDLRQQLDQEVTGLHDYLRYHQSQAESLLRDMAREQVDVAWETAMGIYRTAKGRLPDARIQELIVESLREVRFFQGRGYLFIDTLDGDCILLPTAPHLEGSSLWDNRDDTGFYIMRGLVDAVSNPQGRGFIRYRWYRPDQPQVMADKLAFARLFEPYDWLIGTGDYLYQIETDLKQTALERIEGLRLPAEGYIAVLDEAGRLLTSTSSPQDVGRLPEELDDLDQQQLVLSFIDKARNGGGFIEYNWYRPDHEGRHAKLARVQWVPETGWILVAGAYLDALEPVSTSPVGWWQALRQELPRLMLPLVVVGLITLLVALLYARWLGRLLAGYQQHIQQQQSRLQQLAELDNLTHLANRWLLGQKLMAAMDRAMANEMRLGLLVIDVDRFKNINDSLGHTLGDRVLQILALRLNSLLEENQLLARMGGDEFVLLVEGVQDNAQLLELAQRVLETIHQPVQIEYHQLVVTASIGIALYPDHGLNQETLFRHADTAMYQAKSEGRNRFCLYVRSLGQRVVDRLQLENDLRQALRLEQQLFLVYQPQWDLHSGQLIGCEVLLRWQHPRRGLISPAEFIPLAEETGLILPLGSWVLRTALAQARAWREQGLPSFTLAVNLSTAQLTADLPRQISALLRGYELPASLLELEVTETLLMTAPEEATQLLGELKKTGVRIALDDFGTGYSSLAYLSRLPLDVLKIDKSFVDGLPDRQDDVVITRLIIRMAAQLGITTLAEGVETEAQQQFLKAAGCHLMQGYLKAKPLQQQEMAALLLALKSDLS</sequence>
<dbReference type="InterPro" id="IPR052155">
    <property type="entry name" value="Biofilm_reg_signaling"/>
</dbReference>
<dbReference type="AlphaFoldDB" id="A0A1K1Z6V3"/>
<dbReference type="SUPFAM" id="SSF141868">
    <property type="entry name" value="EAL domain-like"/>
    <property type="match status" value="1"/>
</dbReference>
<dbReference type="CDD" id="cd01949">
    <property type="entry name" value="GGDEF"/>
    <property type="match status" value="1"/>
</dbReference>
<feature type="domain" description="GGDEF" evidence="12">
    <location>
        <begin position="427"/>
        <end position="560"/>
    </location>
</feature>
<keyword evidence="5" id="KW-0973">c-di-GMP</keyword>
<keyword evidence="8 10" id="KW-0472">Membrane</keyword>
<dbReference type="PANTHER" id="PTHR44757">
    <property type="entry name" value="DIGUANYLATE CYCLASE DGCP"/>
    <property type="match status" value="1"/>
</dbReference>
<dbReference type="Pfam" id="PF00563">
    <property type="entry name" value="EAL"/>
    <property type="match status" value="1"/>
</dbReference>
<feature type="transmembrane region" description="Helical" evidence="10">
    <location>
        <begin position="353"/>
        <end position="374"/>
    </location>
</feature>
<dbReference type="InterPro" id="IPR001633">
    <property type="entry name" value="EAL_dom"/>
</dbReference>
<evidence type="ECO:0000313" key="13">
    <source>
        <dbReference type="EMBL" id="SFX69815.1"/>
    </source>
</evidence>
<dbReference type="InterPro" id="IPR033480">
    <property type="entry name" value="sCache_2"/>
</dbReference>
<proteinExistence type="predicted"/>
<accession>A0A1K1Z6V3</accession>
<evidence type="ECO:0000313" key="14">
    <source>
        <dbReference type="Proteomes" id="UP000182350"/>
    </source>
</evidence>
<evidence type="ECO:0000256" key="8">
    <source>
        <dbReference type="ARBA" id="ARBA00023136"/>
    </source>
</evidence>
<dbReference type="GO" id="GO:0005886">
    <property type="term" value="C:plasma membrane"/>
    <property type="evidence" value="ECO:0007669"/>
    <property type="project" value="UniProtKB-SubCell"/>
</dbReference>
<dbReference type="PROSITE" id="PS50887">
    <property type="entry name" value="GGDEF"/>
    <property type="match status" value="1"/>
</dbReference>
<evidence type="ECO:0000256" key="10">
    <source>
        <dbReference type="SAM" id="Phobius"/>
    </source>
</evidence>
<dbReference type="CDD" id="cd01948">
    <property type="entry name" value="EAL"/>
    <property type="match status" value="1"/>
</dbReference>
<dbReference type="SMART" id="SM00267">
    <property type="entry name" value="GGDEF"/>
    <property type="match status" value="1"/>
</dbReference>
<dbReference type="InterPro" id="IPR029787">
    <property type="entry name" value="Nucleotide_cyclase"/>
</dbReference>
<evidence type="ECO:0000256" key="2">
    <source>
        <dbReference type="ARBA" id="ARBA00004651"/>
    </source>
</evidence>
<dbReference type="FunFam" id="3.20.20.450:FF:000001">
    <property type="entry name" value="Cyclic di-GMP phosphodiesterase yahA"/>
    <property type="match status" value="1"/>
</dbReference>
<keyword evidence="14" id="KW-1185">Reference proteome</keyword>
<comment type="catalytic activity">
    <reaction evidence="9">
        <text>3',3'-c-di-GMP + H2O = 5'-phosphoguanylyl(3'-&gt;5')guanosine + H(+)</text>
        <dbReference type="Rhea" id="RHEA:24902"/>
        <dbReference type="ChEBI" id="CHEBI:15377"/>
        <dbReference type="ChEBI" id="CHEBI:15378"/>
        <dbReference type="ChEBI" id="CHEBI:58754"/>
        <dbReference type="ChEBI" id="CHEBI:58805"/>
        <dbReference type="EC" id="3.1.4.52"/>
    </reaction>
    <physiologicalReaction direction="left-to-right" evidence="9">
        <dbReference type="Rhea" id="RHEA:24903"/>
    </physiologicalReaction>
</comment>
<name>A0A1K1Z6V3_9GAMM</name>
<dbReference type="RefSeq" id="WP_084662251.1">
    <property type="nucleotide sequence ID" value="NZ_FPJW01000010.1"/>
</dbReference>
<dbReference type="SMART" id="SM00052">
    <property type="entry name" value="EAL"/>
    <property type="match status" value="1"/>
</dbReference>
<dbReference type="Gene3D" id="3.20.20.450">
    <property type="entry name" value="EAL domain"/>
    <property type="match status" value="1"/>
</dbReference>
<dbReference type="InterPro" id="IPR043128">
    <property type="entry name" value="Rev_trsase/Diguanyl_cyclase"/>
</dbReference>
<dbReference type="Gene3D" id="3.30.450.20">
    <property type="entry name" value="PAS domain"/>
    <property type="match status" value="2"/>
</dbReference>
<dbReference type="Pfam" id="PF00990">
    <property type="entry name" value="GGDEF"/>
    <property type="match status" value="1"/>
</dbReference>
<dbReference type="PROSITE" id="PS50883">
    <property type="entry name" value="EAL"/>
    <property type="match status" value="1"/>
</dbReference>
<dbReference type="Gene3D" id="3.30.70.270">
    <property type="match status" value="1"/>
</dbReference>
<dbReference type="InterPro" id="IPR004010">
    <property type="entry name" value="Double_Cache_2"/>
</dbReference>
<dbReference type="OrthoDB" id="8416215at2"/>
<dbReference type="FunFam" id="3.30.70.270:FF:000001">
    <property type="entry name" value="Diguanylate cyclase domain protein"/>
    <property type="match status" value="1"/>
</dbReference>
<dbReference type="EC" id="3.1.4.52" evidence="3"/>
<organism evidence="13 14">
    <name type="scientific">Marinospirillum alkaliphilum DSM 21637</name>
    <dbReference type="NCBI Taxonomy" id="1122209"/>
    <lineage>
        <taxon>Bacteria</taxon>
        <taxon>Pseudomonadati</taxon>
        <taxon>Pseudomonadota</taxon>
        <taxon>Gammaproteobacteria</taxon>
        <taxon>Oceanospirillales</taxon>
        <taxon>Oceanospirillaceae</taxon>
        <taxon>Marinospirillum</taxon>
    </lineage>
</organism>
<evidence type="ECO:0000256" key="3">
    <source>
        <dbReference type="ARBA" id="ARBA00012282"/>
    </source>
</evidence>
<dbReference type="GO" id="GO:0071111">
    <property type="term" value="F:cyclic-guanylate-specific phosphodiesterase activity"/>
    <property type="evidence" value="ECO:0007669"/>
    <property type="project" value="UniProtKB-EC"/>
</dbReference>
<keyword evidence="7 10" id="KW-1133">Transmembrane helix</keyword>
<dbReference type="NCBIfam" id="TIGR00254">
    <property type="entry name" value="GGDEF"/>
    <property type="match status" value="1"/>
</dbReference>
<dbReference type="CDD" id="cd18774">
    <property type="entry name" value="PDC2_HK_sensor"/>
    <property type="match status" value="1"/>
</dbReference>
<dbReference type="SUPFAM" id="SSF55073">
    <property type="entry name" value="Nucleotide cyclase"/>
    <property type="match status" value="1"/>
</dbReference>
<evidence type="ECO:0000259" key="11">
    <source>
        <dbReference type="PROSITE" id="PS50883"/>
    </source>
</evidence>
<dbReference type="InterPro" id="IPR035919">
    <property type="entry name" value="EAL_sf"/>
</dbReference>
<evidence type="ECO:0000259" key="12">
    <source>
        <dbReference type="PROSITE" id="PS50887"/>
    </source>
</evidence>
<dbReference type="InterPro" id="IPR000160">
    <property type="entry name" value="GGDEF_dom"/>
</dbReference>
<dbReference type="EMBL" id="FPJW01000010">
    <property type="protein sequence ID" value="SFX69815.1"/>
    <property type="molecule type" value="Genomic_DNA"/>
</dbReference>
<evidence type="ECO:0000256" key="7">
    <source>
        <dbReference type="ARBA" id="ARBA00022989"/>
    </source>
</evidence>
<evidence type="ECO:0000256" key="9">
    <source>
        <dbReference type="ARBA" id="ARBA00051114"/>
    </source>
</evidence>